<keyword evidence="8" id="KW-0560">Oxidoreductase</keyword>
<evidence type="ECO:0000256" key="1">
    <source>
        <dbReference type="ARBA" id="ARBA00004141"/>
    </source>
</evidence>
<name>A0A4P6XJ01_9ASCO</name>
<keyword evidence="6" id="KW-0249">Electron transport</keyword>
<keyword evidence="7 11" id="KW-1133">Transmembrane helix</keyword>
<dbReference type="AlphaFoldDB" id="A0A4P6XJ01"/>
<feature type="transmembrane region" description="Helical" evidence="11">
    <location>
        <begin position="404"/>
        <end position="423"/>
    </location>
</feature>
<dbReference type="PANTHER" id="PTHR32361:SF9">
    <property type="entry name" value="FERRIC REDUCTASE TRANSMEMBRANE COMPONENT 3-RELATED"/>
    <property type="match status" value="1"/>
</dbReference>
<keyword evidence="3" id="KW-0285">Flavoprotein</keyword>
<feature type="transmembrane region" description="Helical" evidence="11">
    <location>
        <begin position="191"/>
        <end position="211"/>
    </location>
</feature>
<feature type="domain" description="Ferric oxidoreductase" evidence="12">
    <location>
        <begin position="307"/>
        <end position="419"/>
    </location>
</feature>
<dbReference type="InterPro" id="IPR013112">
    <property type="entry name" value="FAD-bd_8"/>
</dbReference>
<feature type="transmembrane region" description="Helical" evidence="11">
    <location>
        <begin position="265"/>
        <end position="283"/>
    </location>
</feature>
<evidence type="ECO:0000256" key="4">
    <source>
        <dbReference type="ARBA" id="ARBA00022692"/>
    </source>
</evidence>
<feature type="transmembrane region" description="Helical" evidence="11">
    <location>
        <begin position="429"/>
        <end position="446"/>
    </location>
</feature>
<evidence type="ECO:0000256" key="11">
    <source>
        <dbReference type="SAM" id="Phobius"/>
    </source>
</evidence>
<feature type="transmembrane region" description="Helical" evidence="11">
    <location>
        <begin position="374"/>
        <end position="397"/>
    </location>
</feature>
<gene>
    <name evidence="15" type="primary">MPUL0B03390</name>
    <name evidence="15" type="ORF">METSCH_B03390</name>
</gene>
<dbReference type="Gene3D" id="3.40.50.80">
    <property type="entry name" value="Nucleotide-binding domain of ferredoxin-NADP reductase (FNR) module"/>
    <property type="match status" value="1"/>
</dbReference>
<dbReference type="Pfam" id="PF08022">
    <property type="entry name" value="FAD_binding_8"/>
    <property type="match status" value="1"/>
</dbReference>
<evidence type="ECO:0000256" key="8">
    <source>
        <dbReference type="ARBA" id="ARBA00023002"/>
    </source>
</evidence>
<evidence type="ECO:0000256" key="2">
    <source>
        <dbReference type="ARBA" id="ARBA00022448"/>
    </source>
</evidence>
<keyword evidence="9" id="KW-0406">Ion transport</keyword>
<evidence type="ECO:0000256" key="3">
    <source>
        <dbReference type="ARBA" id="ARBA00022630"/>
    </source>
</evidence>
<evidence type="ECO:0000259" key="12">
    <source>
        <dbReference type="Pfam" id="PF01794"/>
    </source>
</evidence>
<proteinExistence type="predicted"/>
<protein>
    <submittedName>
        <fullName evidence="15">Putative ferric reductase</fullName>
    </submittedName>
</protein>
<evidence type="ECO:0000256" key="9">
    <source>
        <dbReference type="ARBA" id="ARBA00023065"/>
    </source>
</evidence>
<dbReference type="GO" id="GO:0006879">
    <property type="term" value="P:intracellular iron ion homeostasis"/>
    <property type="evidence" value="ECO:0007669"/>
    <property type="project" value="TreeGrafter"/>
</dbReference>
<dbReference type="GO" id="GO:0006826">
    <property type="term" value="P:iron ion transport"/>
    <property type="evidence" value="ECO:0007669"/>
    <property type="project" value="TreeGrafter"/>
</dbReference>
<dbReference type="EMBL" id="CP034457">
    <property type="protein sequence ID" value="QBM87140.1"/>
    <property type="molecule type" value="Genomic_DNA"/>
</dbReference>
<feature type="domain" description="FAD-binding 8" evidence="13">
    <location>
        <begin position="454"/>
        <end position="551"/>
    </location>
</feature>
<dbReference type="SFLD" id="SFLDG01168">
    <property type="entry name" value="Ferric_reductase_subgroup_(FRE"/>
    <property type="match status" value="1"/>
</dbReference>
<feature type="domain" description="Ferric reductase NAD binding" evidence="14">
    <location>
        <begin position="561"/>
        <end position="707"/>
    </location>
</feature>
<keyword evidence="16" id="KW-1185">Reference proteome</keyword>
<feature type="transmembrane region" description="Helical" evidence="11">
    <location>
        <begin position="303"/>
        <end position="324"/>
    </location>
</feature>
<dbReference type="InterPro" id="IPR013130">
    <property type="entry name" value="Fe3_Rdtase_TM_dom"/>
</dbReference>
<feature type="transmembrane region" description="Helical" evidence="11">
    <location>
        <begin position="31"/>
        <end position="47"/>
    </location>
</feature>
<evidence type="ECO:0000256" key="5">
    <source>
        <dbReference type="ARBA" id="ARBA00022827"/>
    </source>
</evidence>
<sequence length="729" mass="83307">MSMTSLLYLPALVLTVSPLWLKSPKLAKLQFYALVIATLYAMILLAPDRARVSAPFNKFPHLKIAFFSCSLVIPQVQFCPGSRPRFGDYSCVCQNENALATFAYCYQEAYPQEIGSLLDMCNQSFNTSLDRDSIGRALERYHNSAKNLLDDTPQLQGEVVDFPVKLSEKRIVQYRDSYDQFLGNYNRSMDYGWYMVVFWLGVFLLATLGNWSKVLLPGLVRQFTGPRLRWIRSKITLPALSGKERTCEKRFMKVLDYLPPTRAELLIVGSFTLFVIHLSFYKIHFVPDDPIFGTKLAAYMRCFAVRTGIISSALLPLSVLFAGRNNVLQWVTKWEYSTFVMFHRWISRVMVLLLIVHTAGYSPHLLLPLRDIKAYVLFGAIAFSAGLAILVQGMLVLRRKWYEAFLAIHIVLAAAFLAGAWLHVQDLHFLWYFYVSACLWVYDRLLRIQRLCVFGFPTAEVKLYEDDTLKFRVPIPSGFKAEGGGHCFVHFLHWSCFWQSHPFTYTVLNGKIIFYVKVKKGVTARLKRFLENHPNKAAHIKLAVEGSYGEATPATRYGSSVFLAGGNGIPGIYAEAVNVARQTGGERKVKLIWVVREYTSVLWFFEELQLLQSLGIDTEIYVTRPQADLRIVSDKLALLENTYTHQNHHGSIENFIKKLQIDLPHVSFRAGRPNIEKIVDLNTDESFGSTCFVTCGHPVMVDDVRWEVARKVAATEKRVDYFEQLQVWA</sequence>
<dbReference type="InterPro" id="IPR039261">
    <property type="entry name" value="FNR_nucleotide-bd"/>
</dbReference>
<evidence type="ECO:0000256" key="6">
    <source>
        <dbReference type="ARBA" id="ARBA00022982"/>
    </source>
</evidence>
<organism evidence="15 16">
    <name type="scientific">Metschnikowia aff. pulcherrima</name>
    <dbReference type="NCBI Taxonomy" id="2163413"/>
    <lineage>
        <taxon>Eukaryota</taxon>
        <taxon>Fungi</taxon>
        <taxon>Dikarya</taxon>
        <taxon>Ascomycota</taxon>
        <taxon>Saccharomycotina</taxon>
        <taxon>Pichiomycetes</taxon>
        <taxon>Metschnikowiaceae</taxon>
        <taxon>Metschnikowia</taxon>
    </lineage>
</organism>
<keyword evidence="4 11" id="KW-0812">Transmembrane</keyword>
<feature type="transmembrane region" description="Helical" evidence="11">
    <location>
        <begin position="345"/>
        <end position="362"/>
    </location>
</feature>
<dbReference type="GO" id="GO:0005886">
    <property type="term" value="C:plasma membrane"/>
    <property type="evidence" value="ECO:0007669"/>
    <property type="project" value="TreeGrafter"/>
</dbReference>
<dbReference type="Proteomes" id="UP000292447">
    <property type="component" value="Chromosome II"/>
</dbReference>
<evidence type="ECO:0000313" key="16">
    <source>
        <dbReference type="Proteomes" id="UP000292447"/>
    </source>
</evidence>
<dbReference type="SFLD" id="SFLDS00052">
    <property type="entry name" value="Ferric_Reductase_Domain"/>
    <property type="match status" value="1"/>
</dbReference>
<evidence type="ECO:0000259" key="14">
    <source>
        <dbReference type="Pfam" id="PF08030"/>
    </source>
</evidence>
<accession>A0A4P6XJ01</accession>
<dbReference type="Pfam" id="PF01794">
    <property type="entry name" value="Ferric_reduct"/>
    <property type="match status" value="1"/>
</dbReference>
<keyword evidence="2" id="KW-0813">Transport</keyword>
<dbReference type="PANTHER" id="PTHR32361">
    <property type="entry name" value="FERRIC/CUPRIC REDUCTASE TRANSMEMBRANE COMPONENT"/>
    <property type="match status" value="1"/>
</dbReference>
<dbReference type="Pfam" id="PF08030">
    <property type="entry name" value="NAD_binding_6"/>
    <property type="match status" value="1"/>
</dbReference>
<comment type="subcellular location">
    <subcellularLocation>
        <location evidence="1">Membrane</location>
        <topology evidence="1">Multi-pass membrane protein</topology>
    </subcellularLocation>
</comment>
<evidence type="ECO:0000256" key="10">
    <source>
        <dbReference type="ARBA" id="ARBA00023136"/>
    </source>
</evidence>
<dbReference type="GO" id="GO:0015677">
    <property type="term" value="P:copper ion import"/>
    <property type="evidence" value="ECO:0007669"/>
    <property type="project" value="TreeGrafter"/>
</dbReference>
<dbReference type="GO" id="GO:0000293">
    <property type="term" value="F:ferric-chelate reductase activity"/>
    <property type="evidence" value="ECO:0007669"/>
    <property type="project" value="UniProtKB-ARBA"/>
</dbReference>
<reference evidence="16" key="1">
    <citation type="submission" date="2019-03" db="EMBL/GenBank/DDBJ databases">
        <title>Snf2 controls pulcherriminic acid biosynthesis and connects pigmentation and antifungal activity of the yeast Metschnikowia pulcherrima.</title>
        <authorList>
            <person name="Gore-Lloyd D."/>
            <person name="Sumann I."/>
            <person name="Brachmann A.O."/>
            <person name="Schneeberger K."/>
            <person name="Ortiz-Merino R.A."/>
            <person name="Moreno-Beltran M."/>
            <person name="Schlaefli M."/>
            <person name="Kirner P."/>
            <person name="Santos Kron A."/>
            <person name="Wolfe K.H."/>
            <person name="Piel J."/>
            <person name="Ahrens C.H."/>
            <person name="Henk D."/>
            <person name="Freimoser F.M."/>
        </authorList>
    </citation>
    <scope>NUCLEOTIDE SEQUENCE [LARGE SCALE GENOMIC DNA]</scope>
    <source>
        <strain evidence="16">APC 1.2</strain>
    </source>
</reference>
<dbReference type="InterPro" id="IPR013121">
    <property type="entry name" value="Fe_red_NAD-bd_6"/>
</dbReference>
<keyword evidence="10 11" id="KW-0472">Membrane</keyword>
<dbReference type="SUPFAM" id="SSF52343">
    <property type="entry name" value="Ferredoxin reductase-like, C-terminal NADP-linked domain"/>
    <property type="match status" value="1"/>
</dbReference>
<evidence type="ECO:0000313" key="15">
    <source>
        <dbReference type="EMBL" id="QBM87140.1"/>
    </source>
</evidence>
<evidence type="ECO:0000259" key="13">
    <source>
        <dbReference type="Pfam" id="PF08022"/>
    </source>
</evidence>
<dbReference type="InterPro" id="IPR051410">
    <property type="entry name" value="Ferric/Cupric_Reductase"/>
</dbReference>
<keyword evidence="5" id="KW-0274">FAD</keyword>
<dbReference type="CDD" id="cd06186">
    <property type="entry name" value="NOX_Duox_like_FAD_NADP"/>
    <property type="match status" value="1"/>
</dbReference>
<dbReference type="STRING" id="2163413.A0A4P6XJ01"/>
<evidence type="ECO:0000256" key="7">
    <source>
        <dbReference type="ARBA" id="ARBA00022989"/>
    </source>
</evidence>